<comment type="similarity">
    <text evidence="1">Belongs to the peptidase C14B family.</text>
</comment>
<dbReference type="InterPro" id="IPR050452">
    <property type="entry name" value="Metacaspase"/>
</dbReference>
<dbReference type="AlphaFoldDB" id="A0A5K1JSP7"/>
<dbReference type="GO" id="GO:0006508">
    <property type="term" value="P:proteolysis"/>
    <property type="evidence" value="ECO:0007669"/>
    <property type="project" value="InterPro"/>
</dbReference>
<gene>
    <name evidence="3" type="primary">Q5ANA8</name>
</gene>
<reference evidence="3" key="1">
    <citation type="submission" date="2019-10" db="EMBL/GenBank/DDBJ databases">
        <authorList>
            <person name="Nor Muhammad N."/>
        </authorList>
    </citation>
    <scope>NUCLEOTIDE SEQUENCE</scope>
</reference>
<evidence type="ECO:0000259" key="2">
    <source>
        <dbReference type="Pfam" id="PF00656"/>
    </source>
</evidence>
<accession>A0A5K1JSP7</accession>
<dbReference type="GO" id="GO:0004197">
    <property type="term" value="F:cysteine-type endopeptidase activity"/>
    <property type="evidence" value="ECO:0007669"/>
    <property type="project" value="InterPro"/>
</dbReference>
<dbReference type="PANTHER" id="PTHR48104:SF30">
    <property type="entry name" value="METACASPASE-1"/>
    <property type="match status" value="1"/>
</dbReference>
<sequence>MNVSLKAVLPTIRRSSTCTSAKSSKSTKTKTCKRKPVRRALIVGIMYRNKEGETLLFPHRDAQAWRDILVEKYGYKKDDIVMMLDDEHTLQDRELAHLVPTRENLLRQIRSLVADARSGDRFMFYYAGHGQQIESMSKNEDDGFDEAIVPYSPSGEAEPILDDDLRDLLVEPLPIGAALTAIFDSCCSGTLLDLEHYACNNVYFPWVNRGKRDLRSPNRARLRRKNDDTHVDAPVPPSGCLRICERTRSKSDAIIKHDQLIQDTGANKQDGRRFVVRSSTLEVPRRARDSSLFFENGRKPPRRVFSLPHTFSFKRFFGKPPQCAEPESYLPCDGFSCAPEQTRTKPHVISISACQDPEKTWDCRKGLTLTQAMITLLKKCPNMPIRRLIEQAGHGMHSQTTLKLHRWSQKKLKAWRAHHSPREELGAQFEIFDSPMPQIGSTNVLTAHEPFRA</sequence>
<keyword evidence="3" id="KW-0378">Hydrolase</keyword>
<dbReference type="Gene3D" id="3.40.50.12660">
    <property type="match status" value="1"/>
</dbReference>
<dbReference type="InterPro" id="IPR011600">
    <property type="entry name" value="Pept_C14_caspase"/>
</dbReference>
<evidence type="ECO:0000313" key="3">
    <source>
        <dbReference type="EMBL" id="VWO94161.1"/>
    </source>
</evidence>
<dbReference type="PANTHER" id="PTHR48104">
    <property type="entry name" value="METACASPASE-4"/>
    <property type="match status" value="1"/>
</dbReference>
<dbReference type="Pfam" id="PF00656">
    <property type="entry name" value="Peptidase_C14"/>
    <property type="match status" value="1"/>
</dbReference>
<dbReference type="EMBL" id="LR723810">
    <property type="protein sequence ID" value="VWO94161.1"/>
    <property type="molecule type" value="Genomic_DNA"/>
</dbReference>
<proteinExistence type="inferred from homology"/>
<dbReference type="EC" id="3.4.22.-" evidence="3"/>
<dbReference type="GO" id="GO:0005737">
    <property type="term" value="C:cytoplasm"/>
    <property type="evidence" value="ECO:0007669"/>
    <property type="project" value="TreeGrafter"/>
</dbReference>
<organism evidence="3">
    <name type="scientific">Ganoderma boninense</name>
    <dbReference type="NCBI Taxonomy" id="34458"/>
    <lineage>
        <taxon>Eukaryota</taxon>
        <taxon>Fungi</taxon>
        <taxon>Dikarya</taxon>
        <taxon>Basidiomycota</taxon>
        <taxon>Agaricomycotina</taxon>
        <taxon>Agaricomycetes</taxon>
        <taxon>Polyporales</taxon>
        <taxon>Polyporaceae</taxon>
        <taxon>Ganoderma</taxon>
    </lineage>
</organism>
<feature type="domain" description="Peptidase C14 caspase" evidence="2">
    <location>
        <begin position="38"/>
        <end position="408"/>
    </location>
</feature>
<evidence type="ECO:0000256" key="1">
    <source>
        <dbReference type="ARBA" id="ARBA00009005"/>
    </source>
</evidence>
<protein>
    <submittedName>
        <fullName evidence="3">Metacaspase-1 (EC)</fullName>
        <ecNumber evidence="3">3.4.22.-</ecNumber>
    </submittedName>
</protein>
<name>A0A5K1JSP7_9APHY</name>